<dbReference type="CDD" id="cd07377">
    <property type="entry name" value="WHTH_GntR"/>
    <property type="match status" value="1"/>
</dbReference>
<dbReference type="PROSITE" id="PS50949">
    <property type="entry name" value="HTH_GNTR"/>
    <property type="match status" value="1"/>
</dbReference>
<evidence type="ECO:0000256" key="3">
    <source>
        <dbReference type="ARBA" id="ARBA00023163"/>
    </source>
</evidence>
<keyword evidence="6" id="KW-1185">Reference proteome</keyword>
<organism evidence="5 6">
    <name type="scientific">Galactobacter valiniphilus</name>
    <dbReference type="NCBI Taxonomy" id="2676122"/>
    <lineage>
        <taxon>Bacteria</taxon>
        <taxon>Bacillati</taxon>
        <taxon>Actinomycetota</taxon>
        <taxon>Actinomycetes</taxon>
        <taxon>Micrococcales</taxon>
        <taxon>Micrococcaceae</taxon>
        <taxon>Galactobacter</taxon>
    </lineage>
</organism>
<accession>A0A399J7W4</accession>
<dbReference type="PANTHER" id="PTHR43537">
    <property type="entry name" value="TRANSCRIPTIONAL REGULATOR, GNTR FAMILY"/>
    <property type="match status" value="1"/>
</dbReference>
<dbReference type="Pfam" id="PF00392">
    <property type="entry name" value="GntR"/>
    <property type="match status" value="1"/>
</dbReference>
<reference evidence="5 6" key="1">
    <citation type="submission" date="2018-07" db="EMBL/GenBank/DDBJ databases">
        <title>Arthrobacter sp. nov., isolated from raw cow's milk with high bacterial count.</title>
        <authorList>
            <person name="Hahne J."/>
            <person name="Isele D."/>
            <person name="Lipski A."/>
        </authorList>
    </citation>
    <scope>NUCLEOTIDE SEQUENCE [LARGE SCALE GENOMIC DNA]</scope>
    <source>
        <strain evidence="5 6">JZ R-35</strain>
    </source>
</reference>
<keyword evidence="2" id="KW-0238">DNA-binding</keyword>
<dbReference type="AlphaFoldDB" id="A0A399J7W4"/>
<dbReference type="SUPFAM" id="SSF46785">
    <property type="entry name" value="Winged helix' DNA-binding domain"/>
    <property type="match status" value="1"/>
</dbReference>
<dbReference type="Gene3D" id="1.10.10.10">
    <property type="entry name" value="Winged helix-like DNA-binding domain superfamily/Winged helix DNA-binding domain"/>
    <property type="match status" value="1"/>
</dbReference>
<dbReference type="InterPro" id="IPR008920">
    <property type="entry name" value="TF_FadR/GntR_C"/>
</dbReference>
<evidence type="ECO:0000313" key="6">
    <source>
        <dbReference type="Proteomes" id="UP000265419"/>
    </source>
</evidence>
<dbReference type="EMBL" id="QQXK01000024">
    <property type="protein sequence ID" value="RII41635.1"/>
    <property type="molecule type" value="Genomic_DNA"/>
</dbReference>
<dbReference type="PANTHER" id="PTHR43537:SF5">
    <property type="entry name" value="UXU OPERON TRANSCRIPTIONAL REGULATOR"/>
    <property type="match status" value="1"/>
</dbReference>
<dbReference type="Gene3D" id="1.20.120.530">
    <property type="entry name" value="GntR ligand-binding domain-like"/>
    <property type="match status" value="1"/>
</dbReference>
<sequence length="251" mass="27123">MPPAQFSPAVPVRTYERIVEQIEGAIRAGDLRPGDHLPSERELMTQFSVSRPTVREALRVLQVMGLVESRAGSRGGPEVLAPSSSLMARSLSTLTLLDSVGLTELLQFRMMLESTAVRLAAARRDEPQLELMRRAIDAMEGAVGGDASDFAQADLDFHRAVWKASGNELIAACGQAVSEALLASMQAELSSTADTAALEQDSVGRDRALFEAIEAGRPAEASRLARRALFDRFDHLLSTPGSLEPLVRDEP</sequence>
<dbReference type="Pfam" id="PF07729">
    <property type="entry name" value="FCD"/>
    <property type="match status" value="1"/>
</dbReference>
<dbReference type="GO" id="GO:0003677">
    <property type="term" value="F:DNA binding"/>
    <property type="evidence" value="ECO:0007669"/>
    <property type="project" value="UniProtKB-KW"/>
</dbReference>
<keyword evidence="1" id="KW-0805">Transcription regulation</keyword>
<dbReference type="InterPro" id="IPR036390">
    <property type="entry name" value="WH_DNA-bd_sf"/>
</dbReference>
<name>A0A399J7W4_9MICC</name>
<protein>
    <submittedName>
        <fullName evidence="5">FadR family transcriptional regulator</fullName>
    </submittedName>
</protein>
<comment type="caution">
    <text evidence="5">The sequence shown here is derived from an EMBL/GenBank/DDBJ whole genome shotgun (WGS) entry which is preliminary data.</text>
</comment>
<evidence type="ECO:0000259" key="4">
    <source>
        <dbReference type="PROSITE" id="PS50949"/>
    </source>
</evidence>
<proteinExistence type="predicted"/>
<dbReference type="GO" id="GO:0003700">
    <property type="term" value="F:DNA-binding transcription factor activity"/>
    <property type="evidence" value="ECO:0007669"/>
    <property type="project" value="InterPro"/>
</dbReference>
<evidence type="ECO:0000256" key="1">
    <source>
        <dbReference type="ARBA" id="ARBA00023015"/>
    </source>
</evidence>
<keyword evidence="3" id="KW-0804">Transcription</keyword>
<dbReference type="SUPFAM" id="SSF48008">
    <property type="entry name" value="GntR ligand-binding domain-like"/>
    <property type="match status" value="1"/>
</dbReference>
<dbReference type="InterPro" id="IPR036388">
    <property type="entry name" value="WH-like_DNA-bd_sf"/>
</dbReference>
<evidence type="ECO:0000256" key="2">
    <source>
        <dbReference type="ARBA" id="ARBA00023125"/>
    </source>
</evidence>
<dbReference type="InterPro" id="IPR000524">
    <property type="entry name" value="Tscrpt_reg_HTH_GntR"/>
</dbReference>
<dbReference type="Proteomes" id="UP000265419">
    <property type="component" value="Unassembled WGS sequence"/>
</dbReference>
<dbReference type="SMART" id="SM00895">
    <property type="entry name" value="FCD"/>
    <property type="match status" value="1"/>
</dbReference>
<dbReference type="InterPro" id="IPR011711">
    <property type="entry name" value="GntR_C"/>
</dbReference>
<dbReference type="SMART" id="SM00345">
    <property type="entry name" value="HTH_GNTR"/>
    <property type="match status" value="1"/>
</dbReference>
<gene>
    <name evidence="5" type="ORF">DWB68_11845</name>
</gene>
<feature type="domain" description="HTH gntR-type" evidence="4">
    <location>
        <begin position="12"/>
        <end position="82"/>
    </location>
</feature>
<dbReference type="PRINTS" id="PR00035">
    <property type="entry name" value="HTHGNTR"/>
</dbReference>
<evidence type="ECO:0000313" key="5">
    <source>
        <dbReference type="EMBL" id="RII41635.1"/>
    </source>
</evidence>